<protein>
    <submittedName>
        <fullName evidence="4">Uncharacterized protein</fullName>
    </submittedName>
</protein>
<feature type="region of interest" description="Disordered" evidence="2">
    <location>
        <begin position="55"/>
        <end position="204"/>
    </location>
</feature>
<feature type="coiled-coil region" evidence="1">
    <location>
        <begin position="301"/>
        <end position="349"/>
    </location>
</feature>
<feature type="compositionally biased region" description="Low complexity" evidence="2">
    <location>
        <begin position="176"/>
        <end position="192"/>
    </location>
</feature>
<keyword evidence="5" id="KW-1185">Reference proteome</keyword>
<feature type="compositionally biased region" description="Basic residues" evidence="2">
    <location>
        <begin position="70"/>
        <end position="85"/>
    </location>
</feature>
<evidence type="ECO:0000256" key="2">
    <source>
        <dbReference type="SAM" id="MobiDB-lite"/>
    </source>
</evidence>
<organism evidence="4 5">
    <name type="scientific">Claviceps arundinis</name>
    <dbReference type="NCBI Taxonomy" id="1623583"/>
    <lineage>
        <taxon>Eukaryota</taxon>
        <taxon>Fungi</taxon>
        <taxon>Dikarya</taxon>
        <taxon>Ascomycota</taxon>
        <taxon>Pezizomycotina</taxon>
        <taxon>Sordariomycetes</taxon>
        <taxon>Hypocreomycetidae</taxon>
        <taxon>Hypocreales</taxon>
        <taxon>Clavicipitaceae</taxon>
        <taxon>Claviceps</taxon>
    </lineage>
</organism>
<evidence type="ECO:0000313" key="4">
    <source>
        <dbReference type="EMBL" id="KAG5964521.1"/>
    </source>
</evidence>
<feature type="compositionally biased region" description="Low complexity" evidence="2">
    <location>
        <begin position="97"/>
        <end position="121"/>
    </location>
</feature>
<keyword evidence="1" id="KW-0175">Coiled coil</keyword>
<feature type="compositionally biased region" description="Gly residues" evidence="2">
    <location>
        <begin position="390"/>
        <end position="401"/>
    </location>
</feature>
<keyword evidence="3" id="KW-0472">Membrane</keyword>
<sequence length="457" mass="50240">MPRPTPRGSRRKRAAGNLSRVLDYTVHSPGIGTSQTADNPFIPRCRGHTGSYLGISRQDGHSRHLQCPPRKGRGVNKVARMRRKALTINRRTRDDTSSTTVSTSLDAVQQTSPPSSRPSSSQHIKRSLTGLTSPGKLHRRQLSKSQAYQHEDREKPPSSSALRATHAHKSLDNTASTGTRSFMSSSGSRRTSIPAHSENGCLEEPKLEKEARLLLEQGQASLRTDGLKQSLLDLNSFSTTMTKRLDDTYYSVLERMSTLERIITSLQGLAQTSHDICNTFDKQARDLESDIIRQLSAAGRFDEKQARIAGLQKRIHEARDKIAALASRVDEVQRAVERWEQADKRWQERTRKRLKIIWSATTVFALIVLALVIGVKYASGGNESDSNSGSGSGSGIGSSGVGGGGVGEVVASVGDWQMGMSPNVPPWLSARRNESAGKVLWKTPVRDAERLRAFDEL</sequence>
<accession>A0ABQ7PI44</accession>
<name>A0ABQ7PI44_9HYPO</name>
<reference evidence="4 5" key="1">
    <citation type="journal article" date="2020" name="bioRxiv">
        <title>Whole genome comparisons of ergot fungi reveals the divergence and evolution of species within the genus Claviceps are the result of varying mechanisms driving genome evolution and host range expansion.</title>
        <authorList>
            <person name="Wyka S.A."/>
            <person name="Mondo S.J."/>
            <person name="Liu M."/>
            <person name="Dettman J."/>
            <person name="Nalam V."/>
            <person name="Broders K.D."/>
        </authorList>
    </citation>
    <scope>NUCLEOTIDE SEQUENCE [LARGE SCALE GENOMIC DNA]</scope>
    <source>
        <strain evidence="4 5">LM583</strain>
    </source>
</reference>
<keyword evidence="3" id="KW-0812">Transmembrane</keyword>
<feature type="transmembrane region" description="Helical" evidence="3">
    <location>
        <begin position="356"/>
        <end position="378"/>
    </location>
</feature>
<comment type="caution">
    <text evidence="4">The sequence shown here is derived from an EMBL/GenBank/DDBJ whole genome shotgun (WGS) entry which is preliminary data.</text>
</comment>
<dbReference type="EMBL" id="SRPR01000040">
    <property type="protein sequence ID" value="KAG5964521.1"/>
    <property type="molecule type" value="Genomic_DNA"/>
</dbReference>
<feature type="region of interest" description="Disordered" evidence="2">
    <location>
        <begin position="381"/>
        <end position="401"/>
    </location>
</feature>
<gene>
    <name evidence="4" type="ORF">E4U57_005201</name>
</gene>
<keyword evidence="3" id="KW-1133">Transmembrane helix</keyword>
<evidence type="ECO:0000256" key="3">
    <source>
        <dbReference type="SAM" id="Phobius"/>
    </source>
</evidence>
<proteinExistence type="predicted"/>
<dbReference type="Proteomes" id="UP000742024">
    <property type="component" value="Unassembled WGS sequence"/>
</dbReference>
<evidence type="ECO:0000313" key="5">
    <source>
        <dbReference type="Proteomes" id="UP000742024"/>
    </source>
</evidence>
<evidence type="ECO:0000256" key="1">
    <source>
        <dbReference type="SAM" id="Coils"/>
    </source>
</evidence>